<dbReference type="PANTHER" id="PTHR38781">
    <property type="entry name" value="ANTITOXIN DINJ-RELATED"/>
    <property type="match status" value="1"/>
</dbReference>
<comment type="caution">
    <text evidence="3">The sequence shown here is derived from an EMBL/GenBank/DDBJ whole genome shotgun (WGS) entry which is preliminary data.</text>
</comment>
<name>A0A0F9CRH7_9ZZZZ</name>
<evidence type="ECO:0008006" key="4">
    <source>
        <dbReference type="Google" id="ProtNLM"/>
    </source>
</evidence>
<comment type="similarity">
    <text evidence="1">Belongs to the RelB/DinJ antitoxin family.</text>
</comment>
<dbReference type="GO" id="GO:0006355">
    <property type="term" value="P:regulation of DNA-templated transcription"/>
    <property type="evidence" value="ECO:0007669"/>
    <property type="project" value="InterPro"/>
</dbReference>
<reference evidence="3" key="1">
    <citation type="journal article" date="2015" name="Nature">
        <title>Complex archaea that bridge the gap between prokaryotes and eukaryotes.</title>
        <authorList>
            <person name="Spang A."/>
            <person name="Saw J.H."/>
            <person name="Jorgensen S.L."/>
            <person name="Zaremba-Niedzwiedzka K."/>
            <person name="Martijn J."/>
            <person name="Lind A.E."/>
            <person name="van Eijk R."/>
            <person name="Schleper C."/>
            <person name="Guy L."/>
            <person name="Ettema T.J."/>
        </authorList>
    </citation>
    <scope>NUCLEOTIDE SEQUENCE</scope>
</reference>
<dbReference type="GO" id="GO:0015643">
    <property type="term" value="F:toxic substance binding"/>
    <property type="evidence" value="ECO:0007669"/>
    <property type="project" value="InterPro"/>
</dbReference>
<dbReference type="Gene3D" id="1.10.1220.10">
    <property type="entry name" value="Met repressor-like"/>
    <property type="match status" value="1"/>
</dbReference>
<evidence type="ECO:0000256" key="1">
    <source>
        <dbReference type="ARBA" id="ARBA00010562"/>
    </source>
</evidence>
<dbReference type="GO" id="GO:0006351">
    <property type="term" value="P:DNA-templated transcription"/>
    <property type="evidence" value="ECO:0007669"/>
    <property type="project" value="TreeGrafter"/>
</dbReference>
<dbReference type="AlphaFoldDB" id="A0A0F9CRH7"/>
<protein>
    <recommendedName>
        <fullName evidence="4">RelB/DinJ family addiction module antitoxin</fullName>
    </recommendedName>
</protein>
<dbReference type="PIRSF" id="PIRSF003108">
    <property type="entry name" value="DinJ"/>
    <property type="match status" value="1"/>
</dbReference>
<dbReference type="NCBIfam" id="TIGR02384">
    <property type="entry name" value="RelB_DinJ"/>
    <property type="match status" value="1"/>
</dbReference>
<sequence length="86" mass="9822">MPKTATIQARIDKKTKTQATHILKELNITPSEAIVMYFRQIIFRRGIPFELRVPNEETLRALKDVEMGKGLKTFGSADELFEDLDG</sequence>
<evidence type="ECO:0000313" key="3">
    <source>
        <dbReference type="EMBL" id="KKK99211.1"/>
    </source>
</evidence>
<evidence type="ECO:0000256" key="2">
    <source>
        <dbReference type="ARBA" id="ARBA00022649"/>
    </source>
</evidence>
<gene>
    <name evidence="3" type="ORF">LCGC14_2635040</name>
</gene>
<dbReference type="InterPro" id="IPR026262">
    <property type="entry name" value="DinJ"/>
</dbReference>
<dbReference type="GO" id="GO:0044010">
    <property type="term" value="P:single-species biofilm formation"/>
    <property type="evidence" value="ECO:0007669"/>
    <property type="project" value="InterPro"/>
</dbReference>
<dbReference type="InterPro" id="IPR007337">
    <property type="entry name" value="RelB/DinJ"/>
</dbReference>
<proteinExistence type="inferred from homology"/>
<dbReference type="PANTHER" id="PTHR38781:SF1">
    <property type="entry name" value="ANTITOXIN DINJ-RELATED"/>
    <property type="match status" value="1"/>
</dbReference>
<dbReference type="GO" id="GO:0000987">
    <property type="term" value="F:cis-regulatory region sequence-specific DNA binding"/>
    <property type="evidence" value="ECO:0007669"/>
    <property type="project" value="InterPro"/>
</dbReference>
<keyword evidence="2" id="KW-1277">Toxin-antitoxin system</keyword>
<accession>A0A0F9CRH7</accession>
<dbReference type="InterPro" id="IPR013321">
    <property type="entry name" value="Arc_rbn_hlx_hlx"/>
</dbReference>
<dbReference type="Pfam" id="PF04221">
    <property type="entry name" value="RelB"/>
    <property type="match status" value="1"/>
</dbReference>
<dbReference type="EMBL" id="LAZR01045299">
    <property type="protein sequence ID" value="KKK99211.1"/>
    <property type="molecule type" value="Genomic_DNA"/>
</dbReference>
<organism evidence="3">
    <name type="scientific">marine sediment metagenome</name>
    <dbReference type="NCBI Taxonomy" id="412755"/>
    <lineage>
        <taxon>unclassified sequences</taxon>
        <taxon>metagenomes</taxon>
        <taxon>ecological metagenomes</taxon>
    </lineage>
</organism>